<protein>
    <submittedName>
        <fullName evidence="1">Uncharacterized protein</fullName>
    </submittedName>
</protein>
<dbReference type="EMBL" id="BMXP01000003">
    <property type="protein sequence ID" value="GGW85046.1"/>
    <property type="molecule type" value="Genomic_DNA"/>
</dbReference>
<accession>A0A918JN55</accession>
<evidence type="ECO:0000313" key="2">
    <source>
        <dbReference type="Proteomes" id="UP000631300"/>
    </source>
</evidence>
<reference evidence="1" key="2">
    <citation type="submission" date="2020-09" db="EMBL/GenBank/DDBJ databases">
        <authorList>
            <person name="Sun Q."/>
            <person name="Kim S."/>
        </authorList>
    </citation>
    <scope>NUCLEOTIDE SEQUENCE</scope>
    <source>
        <strain evidence="1">KCTC 22164</strain>
    </source>
</reference>
<comment type="caution">
    <text evidence="1">The sequence shown here is derived from an EMBL/GenBank/DDBJ whole genome shotgun (WGS) entry which is preliminary data.</text>
</comment>
<name>A0A918JN55_9ALTE</name>
<organism evidence="1 2">
    <name type="scientific">Alteromonas halophila</name>
    <dbReference type="NCBI Taxonomy" id="516698"/>
    <lineage>
        <taxon>Bacteria</taxon>
        <taxon>Pseudomonadati</taxon>
        <taxon>Pseudomonadota</taxon>
        <taxon>Gammaproteobacteria</taxon>
        <taxon>Alteromonadales</taxon>
        <taxon>Alteromonadaceae</taxon>
        <taxon>Alteromonas/Salinimonas group</taxon>
        <taxon>Alteromonas</taxon>
    </lineage>
</organism>
<evidence type="ECO:0000313" key="1">
    <source>
        <dbReference type="EMBL" id="GGW85046.1"/>
    </source>
</evidence>
<dbReference type="RefSeq" id="WP_229805055.1">
    <property type="nucleotide sequence ID" value="NZ_BMXP01000003.1"/>
</dbReference>
<reference evidence="1" key="1">
    <citation type="journal article" date="2014" name="Int. J. Syst. Evol. Microbiol.">
        <title>Complete genome sequence of Corynebacterium casei LMG S-19264T (=DSM 44701T), isolated from a smear-ripened cheese.</title>
        <authorList>
            <consortium name="US DOE Joint Genome Institute (JGI-PGF)"/>
            <person name="Walter F."/>
            <person name="Albersmeier A."/>
            <person name="Kalinowski J."/>
            <person name="Ruckert C."/>
        </authorList>
    </citation>
    <scope>NUCLEOTIDE SEQUENCE</scope>
    <source>
        <strain evidence="1">KCTC 22164</strain>
    </source>
</reference>
<gene>
    <name evidence="1" type="ORF">GCM10007391_18600</name>
</gene>
<sequence>MSRLSDRCIRKKINEDTDEVKQRYFDGVVTLASQGVQYADKEVITRVHEWRIGKA</sequence>
<keyword evidence="2" id="KW-1185">Reference proteome</keyword>
<dbReference type="Proteomes" id="UP000631300">
    <property type="component" value="Unassembled WGS sequence"/>
</dbReference>
<dbReference type="AlphaFoldDB" id="A0A918JN55"/>
<proteinExistence type="predicted"/>